<proteinExistence type="predicted"/>
<dbReference type="EMBL" id="BGPR01142815">
    <property type="protein sequence ID" value="GBN71184.1"/>
    <property type="molecule type" value="Genomic_DNA"/>
</dbReference>
<keyword evidence="2" id="KW-1185">Reference proteome</keyword>
<dbReference type="Proteomes" id="UP000499080">
    <property type="component" value="Unassembled WGS sequence"/>
</dbReference>
<gene>
    <name evidence="1" type="ORF">AVEN_186001_1</name>
</gene>
<evidence type="ECO:0000313" key="2">
    <source>
        <dbReference type="Proteomes" id="UP000499080"/>
    </source>
</evidence>
<comment type="caution">
    <text evidence="1">The sequence shown here is derived from an EMBL/GenBank/DDBJ whole genome shotgun (WGS) entry which is preliminary data.</text>
</comment>
<name>A0A4Y2R611_ARAVE</name>
<reference evidence="1 2" key="1">
    <citation type="journal article" date="2019" name="Sci. Rep.">
        <title>Orb-weaving spider Araneus ventricosus genome elucidates the spidroin gene catalogue.</title>
        <authorList>
            <person name="Kono N."/>
            <person name="Nakamura H."/>
            <person name="Ohtoshi R."/>
            <person name="Moran D.A.P."/>
            <person name="Shinohara A."/>
            <person name="Yoshida Y."/>
            <person name="Fujiwara M."/>
            <person name="Mori M."/>
            <person name="Tomita M."/>
            <person name="Arakawa K."/>
        </authorList>
    </citation>
    <scope>NUCLEOTIDE SEQUENCE [LARGE SCALE GENOMIC DNA]</scope>
</reference>
<sequence length="89" mass="10231">MQIERVFILNRNDGLLAMTWHERSGHEMRMLERDTSTRPGYEVCAKGYSGINMRGCELLEPFQSSKFKNCVNVPAYQSTQPLPTCYVVV</sequence>
<dbReference type="AlphaFoldDB" id="A0A4Y2R611"/>
<protein>
    <submittedName>
        <fullName evidence="1">Uncharacterized protein</fullName>
    </submittedName>
</protein>
<accession>A0A4Y2R611</accession>
<evidence type="ECO:0000313" key="1">
    <source>
        <dbReference type="EMBL" id="GBN71184.1"/>
    </source>
</evidence>
<organism evidence="1 2">
    <name type="scientific">Araneus ventricosus</name>
    <name type="common">Orbweaver spider</name>
    <name type="synonym">Epeira ventricosa</name>
    <dbReference type="NCBI Taxonomy" id="182803"/>
    <lineage>
        <taxon>Eukaryota</taxon>
        <taxon>Metazoa</taxon>
        <taxon>Ecdysozoa</taxon>
        <taxon>Arthropoda</taxon>
        <taxon>Chelicerata</taxon>
        <taxon>Arachnida</taxon>
        <taxon>Araneae</taxon>
        <taxon>Araneomorphae</taxon>
        <taxon>Entelegynae</taxon>
        <taxon>Araneoidea</taxon>
        <taxon>Araneidae</taxon>
        <taxon>Araneus</taxon>
    </lineage>
</organism>